<evidence type="ECO:0000256" key="1">
    <source>
        <dbReference type="SAM" id="Phobius"/>
    </source>
</evidence>
<keyword evidence="3" id="KW-1185">Reference proteome</keyword>
<dbReference type="Proteomes" id="UP001359559">
    <property type="component" value="Unassembled WGS sequence"/>
</dbReference>
<accession>A0AAN9EXT1</accession>
<organism evidence="2 3">
    <name type="scientific">Clitoria ternatea</name>
    <name type="common">Butterfly pea</name>
    <dbReference type="NCBI Taxonomy" id="43366"/>
    <lineage>
        <taxon>Eukaryota</taxon>
        <taxon>Viridiplantae</taxon>
        <taxon>Streptophyta</taxon>
        <taxon>Embryophyta</taxon>
        <taxon>Tracheophyta</taxon>
        <taxon>Spermatophyta</taxon>
        <taxon>Magnoliopsida</taxon>
        <taxon>eudicotyledons</taxon>
        <taxon>Gunneridae</taxon>
        <taxon>Pentapetalae</taxon>
        <taxon>rosids</taxon>
        <taxon>fabids</taxon>
        <taxon>Fabales</taxon>
        <taxon>Fabaceae</taxon>
        <taxon>Papilionoideae</taxon>
        <taxon>50 kb inversion clade</taxon>
        <taxon>NPAAA clade</taxon>
        <taxon>indigoferoid/millettioid clade</taxon>
        <taxon>Phaseoleae</taxon>
        <taxon>Clitoria</taxon>
    </lineage>
</organism>
<proteinExistence type="predicted"/>
<protein>
    <submittedName>
        <fullName evidence="2">Uncharacterized protein</fullName>
    </submittedName>
</protein>
<sequence>MQSDSLSPPLVVEHRHVCSMPMQQVPYVWHGHYFYGLVYDGRIIIFWILLMEKINHLPIIDFIEQLFLLIFKP</sequence>
<dbReference type="AlphaFoldDB" id="A0AAN9EXT1"/>
<comment type="caution">
    <text evidence="2">The sequence shown here is derived from an EMBL/GenBank/DDBJ whole genome shotgun (WGS) entry which is preliminary data.</text>
</comment>
<dbReference type="EMBL" id="JAYKXN010000008">
    <property type="protein sequence ID" value="KAK7265847.1"/>
    <property type="molecule type" value="Genomic_DNA"/>
</dbReference>
<keyword evidence="1" id="KW-1133">Transmembrane helix</keyword>
<keyword evidence="1" id="KW-0472">Membrane</keyword>
<reference evidence="2 3" key="1">
    <citation type="submission" date="2024-01" db="EMBL/GenBank/DDBJ databases">
        <title>The genomes of 5 underutilized Papilionoideae crops provide insights into root nodulation and disease resistance.</title>
        <authorList>
            <person name="Yuan L."/>
        </authorList>
    </citation>
    <scope>NUCLEOTIDE SEQUENCE [LARGE SCALE GENOMIC DNA]</scope>
    <source>
        <strain evidence="2">LY-2023</strain>
        <tissue evidence="2">Leaf</tissue>
    </source>
</reference>
<name>A0AAN9EXT1_CLITE</name>
<gene>
    <name evidence="2" type="ORF">RJT34_33471</name>
</gene>
<evidence type="ECO:0000313" key="2">
    <source>
        <dbReference type="EMBL" id="KAK7265847.1"/>
    </source>
</evidence>
<evidence type="ECO:0000313" key="3">
    <source>
        <dbReference type="Proteomes" id="UP001359559"/>
    </source>
</evidence>
<keyword evidence="1" id="KW-0812">Transmembrane</keyword>
<feature type="transmembrane region" description="Helical" evidence="1">
    <location>
        <begin position="32"/>
        <end position="50"/>
    </location>
</feature>